<dbReference type="GO" id="GO:0080115">
    <property type="term" value="F:myosin XI tail binding"/>
    <property type="evidence" value="ECO:0007669"/>
    <property type="project" value="UniProtKB-ARBA"/>
</dbReference>
<dbReference type="Pfam" id="PF04576">
    <property type="entry name" value="Zein-binding"/>
    <property type="match status" value="1"/>
</dbReference>
<comment type="caution">
    <text evidence="8">The sequence shown here is derived from an EMBL/GenBank/DDBJ whole genome shotgun (WGS) entry which is preliminary data.</text>
</comment>
<feature type="domain" description="GTD-binding" evidence="7">
    <location>
        <begin position="290"/>
        <end position="388"/>
    </location>
</feature>
<evidence type="ECO:0000313" key="9">
    <source>
        <dbReference type="Proteomes" id="UP001159364"/>
    </source>
</evidence>
<evidence type="ECO:0000256" key="3">
    <source>
        <dbReference type="ARBA" id="ARBA00022989"/>
    </source>
</evidence>
<dbReference type="EMBL" id="JAIWQS010000002">
    <property type="protein sequence ID" value="KAJ8772361.1"/>
    <property type="molecule type" value="Genomic_DNA"/>
</dbReference>
<evidence type="ECO:0000256" key="4">
    <source>
        <dbReference type="ARBA" id="ARBA00023136"/>
    </source>
</evidence>
<dbReference type="PANTHER" id="PTHR31448">
    <property type="entry name" value="MYOSIN-BINDING PROTEIN 2"/>
    <property type="match status" value="1"/>
</dbReference>
<evidence type="ECO:0000313" key="8">
    <source>
        <dbReference type="EMBL" id="KAJ8772361.1"/>
    </source>
</evidence>
<keyword evidence="9" id="KW-1185">Reference proteome</keyword>
<reference evidence="8 9" key="1">
    <citation type="submission" date="2021-09" db="EMBL/GenBank/DDBJ databases">
        <title>Genomic insights and catalytic innovation underlie evolution of tropane alkaloids biosynthesis.</title>
        <authorList>
            <person name="Wang Y.-J."/>
            <person name="Tian T."/>
            <person name="Huang J.-P."/>
            <person name="Huang S.-X."/>
        </authorList>
    </citation>
    <scope>NUCLEOTIDE SEQUENCE [LARGE SCALE GENOMIC DNA]</scope>
    <source>
        <strain evidence="8">KIB-2018</strain>
        <tissue evidence="8">Leaf</tissue>
    </source>
</reference>
<keyword evidence="5" id="KW-0175">Coiled coil</keyword>
<keyword evidence="4 6" id="KW-0472">Membrane</keyword>
<keyword evidence="2 6" id="KW-0812">Transmembrane</keyword>
<sequence>MAKWSFKSFVEQELGKFPHFVIYALLEWVLIFVLFIDGFLAFFANEFARFFDLRIPCLLCTRIDHVLVHRDPDFYYNDSICENHKKGVARLAFCHTHKKLSDIHQLCESCLLSFVTEKETDTETYKSLIGFLHKDIELLVEDDQEFQLTLPTGKKNVEVESYLHRCFCCGKPLKVKSHMRENNSHVFSQAPTPSPRAPFATFRNEEHRRIDLPHIRCTQFKFPEHELHDAEDDKEDFKAASMRLLTEIEDVIGERSPNFSKANCFFGIPLTDSINDKFASESADGSVSNEVDGESMRQVRMDRKSLMALYMELDEERNASAVAANNAMAMITRLQAEKAAVQMEAWQYQRFLEEQAEYDQEALQQAQYLIRKREEEIKALEAELDAYRYQFGAFSEDEIDEDYQEFKSKSYSSCTEISNCISPKYSSTEEQNNGESMLNDDQSLSFHEEKGERLEYKLRHSFQGAKSRQLGRLKNLDKRNQYSLDDGAPSSQSSTDNFYPMEGETVHFRMAMKGKLLTEISDNLRKLHHIMIMPNHDA</sequence>
<evidence type="ECO:0000256" key="1">
    <source>
        <dbReference type="ARBA" id="ARBA00004167"/>
    </source>
</evidence>
<proteinExistence type="predicted"/>
<organism evidence="8 9">
    <name type="scientific">Erythroxylum novogranatense</name>
    <dbReference type="NCBI Taxonomy" id="1862640"/>
    <lineage>
        <taxon>Eukaryota</taxon>
        <taxon>Viridiplantae</taxon>
        <taxon>Streptophyta</taxon>
        <taxon>Embryophyta</taxon>
        <taxon>Tracheophyta</taxon>
        <taxon>Spermatophyta</taxon>
        <taxon>Magnoliopsida</taxon>
        <taxon>eudicotyledons</taxon>
        <taxon>Gunneridae</taxon>
        <taxon>Pentapetalae</taxon>
        <taxon>rosids</taxon>
        <taxon>fabids</taxon>
        <taxon>Malpighiales</taxon>
        <taxon>Erythroxylaceae</taxon>
        <taxon>Erythroxylum</taxon>
    </lineage>
</organism>
<dbReference type="PROSITE" id="PS51775">
    <property type="entry name" value="GTD_BINDING"/>
    <property type="match status" value="1"/>
</dbReference>
<accession>A0AAV8TZC3</accession>
<protein>
    <recommendedName>
        <fullName evidence="7">GTD-binding domain-containing protein</fullName>
    </recommendedName>
</protein>
<dbReference type="InterPro" id="IPR007656">
    <property type="entry name" value="GTD-bd"/>
</dbReference>
<dbReference type="InterPro" id="IPR039306">
    <property type="entry name" value="MYOB"/>
</dbReference>
<keyword evidence="3 6" id="KW-1133">Transmembrane helix</keyword>
<dbReference type="PANTHER" id="PTHR31448:SF9">
    <property type="entry name" value="MYOSIN-BINDING PROTEIN 6-RELATED"/>
    <property type="match status" value="1"/>
</dbReference>
<gene>
    <name evidence="8" type="ORF">K2173_027538</name>
</gene>
<comment type="subcellular location">
    <subcellularLocation>
        <location evidence="1">Membrane</location>
        <topology evidence="1">Single-pass membrane protein</topology>
    </subcellularLocation>
</comment>
<dbReference type="Proteomes" id="UP001159364">
    <property type="component" value="Linkage Group LG02"/>
</dbReference>
<evidence type="ECO:0000256" key="2">
    <source>
        <dbReference type="ARBA" id="ARBA00022692"/>
    </source>
</evidence>
<dbReference type="AlphaFoldDB" id="A0AAV8TZC3"/>
<evidence type="ECO:0000256" key="5">
    <source>
        <dbReference type="SAM" id="Coils"/>
    </source>
</evidence>
<name>A0AAV8TZC3_9ROSI</name>
<dbReference type="GO" id="GO:0016020">
    <property type="term" value="C:membrane"/>
    <property type="evidence" value="ECO:0007669"/>
    <property type="project" value="UniProtKB-SubCell"/>
</dbReference>
<feature type="coiled-coil region" evidence="5">
    <location>
        <begin position="324"/>
        <end position="390"/>
    </location>
</feature>
<evidence type="ECO:0000259" key="7">
    <source>
        <dbReference type="PROSITE" id="PS51775"/>
    </source>
</evidence>
<evidence type="ECO:0000256" key="6">
    <source>
        <dbReference type="SAM" id="Phobius"/>
    </source>
</evidence>
<feature type="transmembrane region" description="Helical" evidence="6">
    <location>
        <begin position="20"/>
        <end position="44"/>
    </location>
</feature>